<dbReference type="SUPFAM" id="SSF51569">
    <property type="entry name" value="Aldolase"/>
    <property type="match status" value="1"/>
</dbReference>
<protein>
    <submittedName>
        <fullName evidence="4">Aldolase</fullName>
    </submittedName>
</protein>
<evidence type="ECO:0000313" key="4">
    <source>
        <dbReference type="EMBL" id="KAF2009728.1"/>
    </source>
</evidence>
<dbReference type="PIRSF" id="PIRSF001365">
    <property type="entry name" value="DHDPS"/>
    <property type="match status" value="1"/>
</dbReference>
<dbReference type="PANTHER" id="PTHR42849:SF1">
    <property type="entry name" value="N-ACETYLNEURAMINATE LYASE"/>
    <property type="match status" value="1"/>
</dbReference>
<dbReference type="InterPro" id="IPR002220">
    <property type="entry name" value="DapA-like"/>
</dbReference>
<dbReference type="GeneID" id="54288071"/>
<accession>A0A6A5X9T2</accession>
<dbReference type="RefSeq" id="XP_033378067.1">
    <property type="nucleotide sequence ID" value="XM_033530674.1"/>
</dbReference>
<feature type="active site" description="Proton donor/acceptor" evidence="2">
    <location>
        <position position="141"/>
    </location>
</feature>
<keyword evidence="1" id="KW-0456">Lyase</keyword>
<dbReference type="PANTHER" id="PTHR42849">
    <property type="entry name" value="N-ACETYLNEURAMINATE LYASE"/>
    <property type="match status" value="1"/>
</dbReference>
<dbReference type="OrthoDB" id="191315at2759"/>
<organism evidence="4 5">
    <name type="scientific">Aaosphaeria arxii CBS 175.79</name>
    <dbReference type="NCBI Taxonomy" id="1450172"/>
    <lineage>
        <taxon>Eukaryota</taxon>
        <taxon>Fungi</taxon>
        <taxon>Dikarya</taxon>
        <taxon>Ascomycota</taxon>
        <taxon>Pezizomycotina</taxon>
        <taxon>Dothideomycetes</taxon>
        <taxon>Pleosporomycetidae</taxon>
        <taxon>Pleosporales</taxon>
        <taxon>Pleosporales incertae sedis</taxon>
        <taxon>Aaosphaeria</taxon>
    </lineage>
</organism>
<reference evidence="4" key="1">
    <citation type="journal article" date="2020" name="Stud. Mycol.">
        <title>101 Dothideomycetes genomes: a test case for predicting lifestyles and emergence of pathogens.</title>
        <authorList>
            <person name="Haridas S."/>
            <person name="Albert R."/>
            <person name="Binder M."/>
            <person name="Bloem J."/>
            <person name="Labutti K."/>
            <person name="Salamov A."/>
            <person name="Andreopoulos B."/>
            <person name="Baker S."/>
            <person name="Barry K."/>
            <person name="Bills G."/>
            <person name="Bluhm B."/>
            <person name="Cannon C."/>
            <person name="Castanera R."/>
            <person name="Culley D."/>
            <person name="Daum C."/>
            <person name="Ezra D."/>
            <person name="Gonzalez J."/>
            <person name="Henrissat B."/>
            <person name="Kuo A."/>
            <person name="Liang C."/>
            <person name="Lipzen A."/>
            <person name="Lutzoni F."/>
            <person name="Magnuson J."/>
            <person name="Mondo S."/>
            <person name="Nolan M."/>
            <person name="Ohm R."/>
            <person name="Pangilinan J."/>
            <person name="Park H.-J."/>
            <person name="Ramirez L."/>
            <person name="Alfaro M."/>
            <person name="Sun H."/>
            <person name="Tritt A."/>
            <person name="Yoshinaga Y."/>
            <person name="Zwiers L.-H."/>
            <person name="Turgeon B."/>
            <person name="Goodwin S."/>
            <person name="Spatafora J."/>
            <person name="Crous P."/>
            <person name="Grigoriev I."/>
        </authorList>
    </citation>
    <scope>NUCLEOTIDE SEQUENCE</scope>
    <source>
        <strain evidence="4">CBS 175.79</strain>
    </source>
</reference>
<gene>
    <name evidence="4" type="ORF">BU24DRAFT_445035</name>
</gene>
<dbReference type="GO" id="GO:0005829">
    <property type="term" value="C:cytosol"/>
    <property type="evidence" value="ECO:0007669"/>
    <property type="project" value="TreeGrafter"/>
</dbReference>
<name>A0A6A5X9T2_9PLEO</name>
<sequence>MGSAATPQELTGILVALVTPFAEDGSISEERLGSHINRLIDAGVHGLVPGGTTAEFTALSPAERKQNLELVIKYAKGRVPVVAGIGALYTSEAEDYAVHAAKAGAAAIMALPPFYDAPNLDQLKEFMGAIHKAANLPIVYYNIPSATGVNLTPAELASLSDYGVTYLKDTSGNAPAFTELLFGHADKITAFNGWDTLTFYGIAAGAKGGVWGAANVIPDLAVELWNTVAVKKDLVKGRELWEKIWPICAFLEEFNYPSAVKTALELQGIQTGGLRKPFALLKGEPRTRLVGLLNSAGLKTVE</sequence>
<evidence type="ECO:0000256" key="1">
    <source>
        <dbReference type="PIRNR" id="PIRNR001365"/>
    </source>
</evidence>
<comment type="similarity">
    <text evidence="1">Belongs to the DapA family.</text>
</comment>
<dbReference type="SMART" id="SM01130">
    <property type="entry name" value="DHDPS"/>
    <property type="match status" value="1"/>
</dbReference>
<dbReference type="Gene3D" id="3.20.20.70">
    <property type="entry name" value="Aldolase class I"/>
    <property type="match status" value="1"/>
</dbReference>
<dbReference type="GO" id="GO:0008747">
    <property type="term" value="F:N-acetylneuraminate lyase activity"/>
    <property type="evidence" value="ECO:0007669"/>
    <property type="project" value="TreeGrafter"/>
</dbReference>
<dbReference type="EMBL" id="ML978078">
    <property type="protein sequence ID" value="KAF2009728.1"/>
    <property type="molecule type" value="Genomic_DNA"/>
</dbReference>
<feature type="binding site" evidence="3">
    <location>
        <position position="210"/>
    </location>
    <ligand>
        <name>pyruvate</name>
        <dbReference type="ChEBI" id="CHEBI:15361"/>
    </ligand>
</feature>
<dbReference type="GO" id="GO:0019262">
    <property type="term" value="P:N-acetylneuraminate catabolic process"/>
    <property type="evidence" value="ECO:0007669"/>
    <property type="project" value="TreeGrafter"/>
</dbReference>
<keyword evidence="5" id="KW-1185">Reference proteome</keyword>
<dbReference type="InterPro" id="IPR013785">
    <property type="entry name" value="Aldolase_TIM"/>
</dbReference>
<dbReference type="PRINTS" id="PR00146">
    <property type="entry name" value="DHPICSNTHASE"/>
</dbReference>
<dbReference type="Pfam" id="PF00701">
    <property type="entry name" value="DHDPS"/>
    <property type="match status" value="1"/>
</dbReference>
<dbReference type="CDD" id="cd00408">
    <property type="entry name" value="DHDPS-like"/>
    <property type="match status" value="1"/>
</dbReference>
<evidence type="ECO:0000256" key="3">
    <source>
        <dbReference type="PIRSR" id="PIRSR001365-2"/>
    </source>
</evidence>
<feature type="active site" description="Schiff-base intermediate with substrate" evidence="2">
    <location>
        <position position="168"/>
    </location>
</feature>
<evidence type="ECO:0000313" key="5">
    <source>
        <dbReference type="Proteomes" id="UP000799778"/>
    </source>
</evidence>
<dbReference type="AlphaFoldDB" id="A0A6A5X9T2"/>
<feature type="binding site" evidence="3">
    <location>
        <position position="53"/>
    </location>
    <ligand>
        <name>pyruvate</name>
        <dbReference type="ChEBI" id="CHEBI:15361"/>
    </ligand>
</feature>
<dbReference type="Proteomes" id="UP000799778">
    <property type="component" value="Unassembled WGS sequence"/>
</dbReference>
<evidence type="ECO:0000256" key="2">
    <source>
        <dbReference type="PIRSR" id="PIRSR001365-1"/>
    </source>
</evidence>
<proteinExistence type="inferred from homology"/>